<evidence type="ECO:0000256" key="4">
    <source>
        <dbReference type="ARBA" id="ARBA00022475"/>
    </source>
</evidence>
<dbReference type="RefSeq" id="WP_274164605.1">
    <property type="nucleotide sequence ID" value="NZ_JAJUBC010000011.1"/>
</dbReference>
<dbReference type="PANTHER" id="PTHR42929">
    <property type="entry name" value="INNER MEMBRANE ABC TRANSPORTER PERMEASE PROTEIN YDCU-RELATED-RELATED"/>
    <property type="match status" value="1"/>
</dbReference>
<dbReference type="PANTHER" id="PTHR42929:SF5">
    <property type="entry name" value="ABC TRANSPORTER PERMEASE PROTEIN"/>
    <property type="match status" value="1"/>
</dbReference>
<keyword evidence="3 8" id="KW-0813">Transport</keyword>
<feature type="transmembrane region" description="Helical" evidence="8">
    <location>
        <begin position="236"/>
        <end position="256"/>
    </location>
</feature>
<feature type="domain" description="ABC transmembrane type-1" evidence="9">
    <location>
        <begin position="198"/>
        <end position="406"/>
    </location>
</feature>
<keyword evidence="7 8" id="KW-0472">Membrane</keyword>
<proteinExistence type="inferred from homology"/>
<organism evidence="10 11">
    <name type="scientific">Enterovibrio gelatinilyticus</name>
    <dbReference type="NCBI Taxonomy" id="2899819"/>
    <lineage>
        <taxon>Bacteria</taxon>
        <taxon>Pseudomonadati</taxon>
        <taxon>Pseudomonadota</taxon>
        <taxon>Gammaproteobacteria</taxon>
        <taxon>Vibrionales</taxon>
        <taxon>Vibrionaceae</taxon>
        <taxon>Enterovibrio</taxon>
    </lineage>
</organism>
<dbReference type="Gene3D" id="1.10.3720.10">
    <property type="entry name" value="MetI-like"/>
    <property type="match status" value="1"/>
</dbReference>
<gene>
    <name evidence="10" type="ORF">LRP50_11500</name>
</gene>
<evidence type="ECO:0000256" key="5">
    <source>
        <dbReference type="ARBA" id="ARBA00022692"/>
    </source>
</evidence>
<evidence type="ECO:0000256" key="3">
    <source>
        <dbReference type="ARBA" id="ARBA00022448"/>
    </source>
</evidence>
<evidence type="ECO:0000313" key="11">
    <source>
        <dbReference type="Proteomes" id="UP001149400"/>
    </source>
</evidence>
<evidence type="ECO:0000256" key="7">
    <source>
        <dbReference type="ARBA" id="ARBA00023136"/>
    </source>
</evidence>
<dbReference type="CDD" id="cd06261">
    <property type="entry name" value="TM_PBP2"/>
    <property type="match status" value="1"/>
</dbReference>
<protein>
    <submittedName>
        <fullName evidence="10">ABC transporter permease</fullName>
    </submittedName>
</protein>
<dbReference type="Pfam" id="PF00528">
    <property type="entry name" value="BPD_transp_1"/>
    <property type="match status" value="1"/>
</dbReference>
<sequence>MQGSTANDIKTADGVSLRVSQQRSIRRNKIKAFMLVAPLLAFLLIAFVLPIFDMLQRSVENPEVHTYLPQTTAALESWDGNELPSEEVYAALVSDLQIGAEARNIGKAASRLNYEKSGMRSLIMKSARKSKRMTDGPYKEAMVKVDKRWGDISVWKLIERESSPYTLSYYLNAVDLRYDDNGDIVAQPEYLQIYNSLFWRTLYMSMSITFLCLLLGYPIAYLLANLPPKKANMLMILVLLPFWTSLLVRTATWIAILQQQGVLNDLMVGAGVLDDESRIQMIYNQTGTLIAMTHILLPFMILPLYSVMKTISPSYMRAARSMGATQAMAFRRVYFPQTLPGIGAGSILVFILSIGYYITPALVGGQTGTFITNFIAYHMQTSLNWGLAAAIASILLVVVMILYWLYNRLVGVDNVKLG</sequence>
<comment type="similarity">
    <text evidence="2">Belongs to the binding-protein-dependent transport system permease family. CysTW subfamily.</text>
</comment>
<feature type="transmembrane region" description="Helical" evidence="8">
    <location>
        <begin position="202"/>
        <end position="224"/>
    </location>
</feature>
<name>A0ABT5R0G6_9GAMM</name>
<comment type="subcellular location">
    <subcellularLocation>
        <location evidence="1 8">Cell membrane</location>
        <topology evidence="1 8">Multi-pass membrane protein</topology>
    </subcellularLocation>
</comment>
<accession>A0ABT5R0G6</accession>
<keyword evidence="11" id="KW-1185">Reference proteome</keyword>
<feature type="transmembrane region" description="Helical" evidence="8">
    <location>
        <begin position="32"/>
        <end position="52"/>
    </location>
</feature>
<dbReference type="InterPro" id="IPR035906">
    <property type="entry name" value="MetI-like_sf"/>
</dbReference>
<keyword evidence="6 8" id="KW-1133">Transmembrane helix</keyword>
<keyword evidence="4" id="KW-1003">Cell membrane</keyword>
<feature type="transmembrane region" description="Helical" evidence="8">
    <location>
        <begin position="338"/>
        <end position="358"/>
    </location>
</feature>
<evidence type="ECO:0000313" key="10">
    <source>
        <dbReference type="EMBL" id="MDD1793756.1"/>
    </source>
</evidence>
<feature type="transmembrane region" description="Helical" evidence="8">
    <location>
        <begin position="385"/>
        <end position="406"/>
    </location>
</feature>
<dbReference type="Proteomes" id="UP001149400">
    <property type="component" value="Unassembled WGS sequence"/>
</dbReference>
<evidence type="ECO:0000256" key="6">
    <source>
        <dbReference type="ARBA" id="ARBA00022989"/>
    </source>
</evidence>
<dbReference type="SUPFAM" id="SSF161098">
    <property type="entry name" value="MetI-like"/>
    <property type="match status" value="1"/>
</dbReference>
<evidence type="ECO:0000256" key="1">
    <source>
        <dbReference type="ARBA" id="ARBA00004651"/>
    </source>
</evidence>
<dbReference type="EMBL" id="JAJUBC010000011">
    <property type="protein sequence ID" value="MDD1793756.1"/>
    <property type="molecule type" value="Genomic_DNA"/>
</dbReference>
<reference evidence="10" key="1">
    <citation type="submission" date="2021-12" db="EMBL/GenBank/DDBJ databases">
        <title>Enterovibrio ZSDZ35 sp. nov. and Enterovibrio ZSDZ42 sp. nov., isolated from coastal seawater in Qingdao.</title>
        <authorList>
            <person name="Zhang P."/>
        </authorList>
    </citation>
    <scope>NUCLEOTIDE SEQUENCE</scope>
    <source>
        <strain evidence="10">ZSDZ42</strain>
    </source>
</reference>
<evidence type="ECO:0000256" key="2">
    <source>
        <dbReference type="ARBA" id="ARBA00007069"/>
    </source>
</evidence>
<comment type="caution">
    <text evidence="10">The sequence shown here is derived from an EMBL/GenBank/DDBJ whole genome shotgun (WGS) entry which is preliminary data.</text>
</comment>
<feature type="transmembrane region" description="Helical" evidence="8">
    <location>
        <begin position="287"/>
        <end position="307"/>
    </location>
</feature>
<keyword evidence="5 8" id="KW-0812">Transmembrane</keyword>
<dbReference type="InterPro" id="IPR000515">
    <property type="entry name" value="MetI-like"/>
</dbReference>
<evidence type="ECO:0000256" key="8">
    <source>
        <dbReference type="RuleBase" id="RU363032"/>
    </source>
</evidence>
<evidence type="ECO:0000259" key="9">
    <source>
        <dbReference type="PROSITE" id="PS50928"/>
    </source>
</evidence>
<dbReference type="PROSITE" id="PS50928">
    <property type="entry name" value="ABC_TM1"/>
    <property type="match status" value="1"/>
</dbReference>